<dbReference type="PROSITE" id="PS00674">
    <property type="entry name" value="AAA"/>
    <property type="match status" value="1"/>
</dbReference>
<keyword evidence="13 15" id="KW-0472">Membrane</keyword>
<evidence type="ECO:0000256" key="12">
    <source>
        <dbReference type="ARBA" id="ARBA00023049"/>
    </source>
</evidence>
<dbReference type="GO" id="GO:0008270">
    <property type="term" value="F:zinc ion binding"/>
    <property type="evidence" value="ECO:0007669"/>
    <property type="project" value="UniProtKB-UniRule"/>
</dbReference>
<gene>
    <name evidence="18" type="primary">hflB</name>
    <name evidence="15" type="synonym">ftsH</name>
    <name evidence="18" type="ORF">ENJ78_00795</name>
</gene>
<dbReference type="PANTHER" id="PTHR23076">
    <property type="entry name" value="METALLOPROTEASE M41 FTSH"/>
    <property type="match status" value="1"/>
</dbReference>
<dbReference type="GO" id="GO:0005524">
    <property type="term" value="F:ATP binding"/>
    <property type="evidence" value="ECO:0007669"/>
    <property type="project" value="UniProtKB-UniRule"/>
</dbReference>
<dbReference type="InterPro" id="IPR003959">
    <property type="entry name" value="ATPase_AAA_core"/>
</dbReference>
<keyword evidence="11 15" id="KW-1133">Transmembrane helix</keyword>
<dbReference type="PANTHER" id="PTHR23076:SF97">
    <property type="entry name" value="ATP-DEPENDENT ZINC METALLOPROTEASE YME1L1"/>
    <property type="match status" value="1"/>
</dbReference>
<keyword evidence="9 15" id="KW-0862">Zinc</keyword>
<dbReference type="Pfam" id="PF17862">
    <property type="entry name" value="AAA_lid_3"/>
    <property type="match status" value="1"/>
</dbReference>
<evidence type="ECO:0000256" key="10">
    <source>
        <dbReference type="ARBA" id="ARBA00022840"/>
    </source>
</evidence>
<dbReference type="Pfam" id="PF01434">
    <property type="entry name" value="Peptidase_M41"/>
    <property type="match status" value="1"/>
</dbReference>
<dbReference type="SUPFAM" id="SSF140990">
    <property type="entry name" value="FtsH protease domain-like"/>
    <property type="match status" value="1"/>
</dbReference>
<dbReference type="InterPro" id="IPR011546">
    <property type="entry name" value="Pept_M41_FtsH_extracell"/>
</dbReference>
<comment type="function">
    <text evidence="15">Acts as a processive, ATP-dependent zinc metallopeptidase for both cytoplasmic and membrane proteins. Plays a role in the quality control of integral membrane proteins.</text>
</comment>
<comment type="caution">
    <text evidence="18">The sequence shown here is derived from an EMBL/GenBank/DDBJ whole genome shotgun (WGS) entry which is preliminary data.</text>
</comment>
<evidence type="ECO:0000256" key="1">
    <source>
        <dbReference type="ARBA" id="ARBA00004370"/>
    </source>
</evidence>
<dbReference type="EMBL" id="DRNS01000061">
    <property type="protein sequence ID" value="HHH14229.1"/>
    <property type="molecule type" value="Genomic_DNA"/>
</dbReference>
<evidence type="ECO:0000256" key="4">
    <source>
        <dbReference type="ARBA" id="ARBA00022670"/>
    </source>
</evidence>
<keyword evidence="12 15" id="KW-0482">Metalloprotease</keyword>
<dbReference type="Gene3D" id="3.40.50.300">
    <property type="entry name" value="P-loop containing nucleotide triphosphate hydrolases"/>
    <property type="match status" value="1"/>
</dbReference>
<feature type="active site" evidence="15">
    <location>
        <position position="447"/>
    </location>
</feature>
<organism evidence="18">
    <name type="scientific">candidate division WWE3 bacterium</name>
    <dbReference type="NCBI Taxonomy" id="2053526"/>
    <lineage>
        <taxon>Bacteria</taxon>
        <taxon>Katanobacteria</taxon>
    </lineage>
</organism>
<dbReference type="Gene3D" id="1.20.58.760">
    <property type="entry name" value="Peptidase M41"/>
    <property type="match status" value="1"/>
</dbReference>
<feature type="transmembrane region" description="Helical" evidence="15">
    <location>
        <begin position="128"/>
        <end position="149"/>
    </location>
</feature>
<accession>A0A7V5J074</accession>
<dbReference type="AlphaFoldDB" id="A0A7V5J074"/>
<evidence type="ECO:0000256" key="11">
    <source>
        <dbReference type="ARBA" id="ARBA00022989"/>
    </source>
</evidence>
<protein>
    <recommendedName>
        <fullName evidence="15">ATP-dependent zinc metalloprotease FtsH</fullName>
        <ecNumber evidence="15">3.4.24.-</ecNumber>
    </recommendedName>
</protein>
<evidence type="ECO:0000256" key="2">
    <source>
        <dbReference type="ARBA" id="ARBA00010044"/>
    </source>
</evidence>
<evidence type="ECO:0000256" key="14">
    <source>
        <dbReference type="ARBA" id="ARBA00061570"/>
    </source>
</evidence>
<dbReference type="InterPro" id="IPR003960">
    <property type="entry name" value="ATPase_AAA_CS"/>
</dbReference>
<dbReference type="Proteomes" id="UP000886106">
    <property type="component" value="Unassembled WGS sequence"/>
</dbReference>
<evidence type="ECO:0000256" key="3">
    <source>
        <dbReference type="ARBA" id="ARBA00022475"/>
    </source>
</evidence>
<dbReference type="GO" id="GO:0016887">
    <property type="term" value="F:ATP hydrolysis activity"/>
    <property type="evidence" value="ECO:0007669"/>
    <property type="project" value="UniProtKB-UniRule"/>
</dbReference>
<dbReference type="Gene3D" id="1.10.8.60">
    <property type="match status" value="1"/>
</dbReference>
<dbReference type="Pfam" id="PF00004">
    <property type="entry name" value="AAA"/>
    <property type="match status" value="1"/>
</dbReference>
<comment type="similarity">
    <text evidence="16">Belongs to the AAA ATPase family.</text>
</comment>
<feature type="binding site" evidence="15">
    <location>
        <position position="450"/>
    </location>
    <ligand>
        <name>Zn(2+)</name>
        <dbReference type="ChEBI" id="CHEBI:29105"/>
        <note>catalytic</note>
    </ligand>
</feature>
<evidence type="ECO:0000256" key="15">
    <source>
        <dbReference type="HAMAP-Rule" id="MF_01458"/>
    </source>
</evidence>
<keyword evidence="3 15" id="KW-1003">Cell membrane</keyword>
<name>A0A7V5J074_UNCKA</name>
<evidence type="ECO:0000256" key="6">
    <source>
        <dbReference type="ARBA" id="ARBA00022723"/>
    </source>
</evidence>
<dbReference type="CDD" id="cd19501">
    <property type="entry name" value="RecA-like_FtsH"/>
    <property type="match status" value="1"/>
</dbReference>
<comment type="similarity">
    <text evidence="14 15">In the central section; belongs to the AAA ATPase family.</text>
</comment>
<dbReference type="InterPro" id="IPR005936">
    <property type="entry name" value="FtsH"/>
</dbReference>
<comment type="subcellular location">
    <subcellularLocation>
        <location evidence="15">Cell membrane</location>
        <topology evidence="15">Multi-pass membrane protein</topology>
        <orientation evidence="15">Cytoplasmic side</orientation>
    </subcellularLocation>
    <subcellularLocation>
        <location evidence="1">Membrane</location>
    </subcellularLocation>
</comment>
<dbReference type="InterPro" id="IPR041569">
    <property type="entry name" value="AAA_lid_3"/>
</dbReference>
<dbReference type="InterPro" id="IPR003593">
    <property type="entry name" value="AAA+_ATPase"/>
</dbReference>
<comment type="similarity">
    <text evidence="2 15">In the C-terminal section; belongs to the peptidase M41 family.</text>
</comment>
<keyword evidence="4 15" id="KW-0645">Protease</keyword>
<dbReference type="FunFam" id="1.10.8.60:FF:000001">
    <property type="entry name" value="ATP-dependent zinc metalloprotease FtsH"/>
    <property type="match status" value="1"/>
</dbReference>
<evidence type="ECO:0000256" key="9">
    <source>
        <dbReference type="ARBA" id="ARBA00022833"/>
    </source>
</evidence>
<feature type="binding site" evidence="15">
    <location>
        <begin position="225"/>
        <end position="232"/>
    </location>
    <ligand>
        <name>ATP</name>
        <dbReference type="ChEBI" id="CHEBI:30616"/>
    </ligand>
</feature>
<keyword evidence="10 15" id="KW-0067">ATP-binding</keyword>
<dbReference type="FunFam" id="1.20.58.760:FF:000001">
    <property type="entry name" value="ATP-dependent zinc metalloprotease FtsH"/>
    <property type="match status" value="1"/>
</dbReference>
<evidence type="ECO:0000259" key="17">
    <source>
        <dbReference type="SMART" id="SM00382"/>
    </source>
</evidence>
<feature type="transmembrane region" description="Helical" evidence="15">
    <location>
        <begin position="32"/>
        <end position="54"/>
    </location>
</feature>
<proteinExistence type="inferred from homology"/>
<dbReference type="InterPro" id="IPR027417">
    <property type="entry name" value="P-loop_NTPase"/>
</dbReference>
<keyword evidence="6 15" id="KW-0479">Metal-binding</keyword>
<dbReference type="GO" id="GO:0030163">
    <property type="term" value="P:protein catabolic process"/>
    <property type="evidence" value="ECO:0007669"/>
    <property type="project" value="UniProtKB-UniRule"/>
</dbReference>
<dbReference type="Pfam" id="PF06480">
    <property type="entry name" value="FtsH_ext"/>
    <property type="match status" value="1"/>
</dbReference>
<feature type="binding site" evidence="15">
    <location>
        <position position="446"/>
    </location>
    <ligand>
        <name>Zn(2+)</name>
        <dbReference type="ChEBI" id="CHEBI:29105"/>
        <note>catalytic</note>
    </ligand>
</feature>
<comment type="subunit">
    <text evidence="15">Homohexamer.</text>
</comment>
<dbReference type="GO" id="GO:0005886">
    <property type="term" value="C:plasma membrane"/>
    <property type="evidence" value="ECO:0007669"/>
    <property type="project" value="UniProtKB-SubCell"/>
</dbReference>
<dbReference type="EC" id="3.4.24.-" evidence="15"/>
<dbReference type="GO" id="GO:0004176">
    <property type="term" value="F:ATP-dependent peptidase activity"/>
    <property type="evidence" value="ECO:0007669"/>
    <property type="project" value="InterPro"/>
</dbReference>
<comment type="cofactor">
    <cofactor evidence="15">
        <name>Zn(2+)</name>
        <dbReference type="ChEBI" id="CHEBI:29105"/>
    </cofactor>
    <text evidence="15">Binds 1 zinc ion per subunit.</text>
</comment>
<dbReference type="InterPro" id="IPR037219">
    <property type="entry name" value="Peptidase_M41-like"/>
</dbReference>
<evidence type="ECO:0000256" key="8">
    <source>
        <dbReference type="ARBA" id="ARBA00022801"/>
    </source>
</evidence>
<evidence type="ECO:0000256" key="16">
    <source>
        <dbReference type="RuleBase" id="RU003651"/>
    </source>
</evidence>
<evidence type="ECO:0000256" key="13">
    <source>
        <dbReference type="ARBA" id="ARBA00023136"/>
    </source>
</evidence>
<dbReference type="SUPFAM" id="SSF52540">
    <property type="entry name" value="P-loop containing nucleoside triphosphate hydrolases"/>
    <property type="match status" value="1"/>
</dbReference>
<evidence type="ECO:0000256" key="7">
    <source>
        <dbReference type="ARBA" id="ARBA00022741"/>
    </source>
</evidence>
<dbReference type="InterPro" id="IPR000642">
    <property type="entry name" value="Peptidase_M41"/>
</dbReference>
<feature type="domain" description="AAA+ ATPase" evidence="17">
    <location>
        <begin position="217"/>
        <end position="356"/>
    </location>
</feature>
<keyword evidence="8 15" id="KW-0378">Hydrolase</keyword>
<reference evidence="18" key="1">
    <citation type="journal article" date="2020" name="mSystems">
        <title>Genome- and Community-Level Interaction Insights into Carbon Utilization and Element Cycling Functions of Hydrothermarchaeota in Hydrothermal Sediment.</title>
        <authorList>
            <person name="Zhou Z."/>
            <person name="Liu Y."/>
            <person name="Xu W."/>
            <person name="Pan J."/>
            <person name="Luo Z.H."/>
            <person name="Li M."/>
        </authorList>
    </citation>
    <scope>NUCLEOTIDE SEQUENCE [LARGE SCALE GENOMIC DNA]</scope>
    <source>
        <strain evidence="18">HyVt-517</strain>
    </source>
</reference>
<sequence length="634" mass="71306">MFRKKSNQKDIKKIIKNVPSPLKEKGLKKPNIFVVLLFVFAGWLLLSSLFSGAFSPKPTPFSDLIVNIEQEKVEKIEFDGTKVKAYLKDGSSPLITYVPQNTDFLTYLSDKGLDKKVPVIEVVEPVDYVGIFSGLLNLLIFGVFLFFIFSMFRGRGGGGPGDIFSFGKSRAKLFDKTATKKTTFKDVAVAEEIKKEMYEIVDFLKHPKKYRRLGARIPKGALLIGPPGVGKTLIARAIAGEANVPFYSVAGSEFMEMLVGVGSARVRDLFKKAKATAPSLIFIDEIDSIGRQRGMGIGGGHDEREQTLNQILVEMDGFDKNTNVIVLAATNRPDMLDPALVRPGRFDRKITLTLPTLEERKEIIKIHLRGVKYDKNLDIDRLAKMTVGFSGADIENMINEAAILAARENQKSILFKHFSEASVKVRLGPQRRLLQDDYEKEITAYHEAGHAIVAHFLPKTDPVRRISIVARTNSLGHTDIASEKDYENYDKEKLEQMIAMMLGGRVAEELFFKEQSVGASNDIERATDIARKMVTEFGMSKLGPINFSKSQERIWIAKQLGRHIDYSEKTAEKIDEEVSNIILNSKKMAEKVIKTHKALLEKVAKKLLEVETLEQDEFESIVGKKQKRDEKKRR</sequence>
<evidence type="ECO:0000256" key="5">
    <source>
        <dbReference type="ARBA" id="ARBA00022692"/>
    </source>
</evidence>
<keyword evidence="5 15" id="KW-0812">Transmembrane</keyword>
<dbReference type="NCBIfam" id="TIGR01241">
    <property type="entry name" value="FtsH_fam"/>
    <property type="match status" value="1"/>
</dbReference>
<dbReference type="SMART" id="SM00382">
    <property type="entry name" value="AAA"/>
    <property type="match status" value="1"/>
</dbReference>
<dbReference type="GO" id="GO:0006508">
    <property type="term" value="P:proteolysis"/>
    <property type="evidence" value="ECO:0007669"/>
    <property type="project" value="UniProtKB-KW"/>
</dbReference>
<dbReference type="GO" id="GO:0004222">
    <property type="term" value="F:metalloendopeptidase activity"/>
    <property type="evidence" value="ECO:0007669"/>
    <property type="project" value="InterPro"/>
</dbReference>
<dbReference type="FunFam" id="3.40.50.300:FF:000001">
    <property type="entry name" value="ATP-dependent zinc metalloprotease FtsH"/>
    <property type="match status" value="1"/>
</dbReference>
<dbReference type="HAMAP" id="MF_01458">
    <property type="entry name" value="FtsH"/>
    <property type="match status" value="1"/>
</dbReference>
<keyword evidence="7 15" id="KW-0547">Nucleotide-binding</keyword>
<evidence type="ECO:0000313" key="18">
    <source>
        <dbReference type="EMBL" id="HHH14229.1"/>
    </source>
</evidence>
<feature type="binding site" evidence="15">
    <location>
        <position position="522"/>
    </location>
    <ligand>
        <name>Zn(2+)</name>
        <dbReference type="ChEBI" id="CHEBI:29105"/>
        <note>catalytic</note>
    </ligand>
</feature>